<comment type="caution">
    <text evidence="2">The sequence shown here is derived from an EMBL/GenBank/DDBJ whole genome shotgun (WGS) entry which is preliminary data.</text>
</comment>
<feature type="region of interest" description="Disordered" evidence="1">
    <location>
        <begin position="205"/>
        <end position="287"/>
    </location>
</feature>
<evidence type="ECO:0000256" key="1">
    <source>
        <dbReference type="SAM" id="MobiDB-lite"/>
    </source>
</evidence>
<evidence type="ECO:0000313" key="3">
    <source>
        <dbReference type="Proteomes" id="UP000663843"/>
    </source>
</evidence>
<feature type="compositionally biased region" description="Low complexity" evidence="1">
    <location>
        <begin position="205"/>
        <end position="220"/>
    </location>
</feature>
<feature type="compositionally biased region" description="Acidic residues" evidence="1">
    <location>
        <begin position="419"/>
        <end position="437"/>
    </location>
</feature>
<proteinExistence type="predicted"/>
<feature type="compositionally biased region" description="Low complexity" evidence="1">
    <location>
        <begin position="241"/>
        <end position="263"/>
    </location>
</feature>
<accession>A0A8H2Y404</accession>
<feature type="compositionally biased region" description="Low complexity" evidence="1">
    <location>
        <begin position="329"/>
        <end position="343"/>
    </location>
</feature>
<evidence type="ECO:0000313" key="2">
    <source>
        <dbReference type="EMBL" id="CAE6438849.1"/>
    </source>
</evidence>
<dbReference type="Pfam" id="PF11951">
    <property type="entry name" value="Fungal_trans_2"/>
    <property type="match status" value="1"/>
</dbReference>
<organism evidence="2 3">
    <name type="scientific">Rhizoctonia solani</name>
    <dbReference type="NCBI Taxonomy" id="456999"/>
    <lineage>
        <taxon>Eukaryota</taxon>
        <taxon>Fungi</taxon>
        <taxon>Dikarya</taxon>
        <taxon>Basidiomycota</taxon>
        <taxon>Agaricomycotina</taxon>
        <taxon>Agaricomycetes</taxon>
        <taxon>Cantharellales</taxon>
        <taxon>Ceratobasidiaceae</taxon>
        <taxon>Rhizoctonia</taxon>
    </lineage>
</organism>
<dbReference type="Proteomes" id="UP000663843">
    <property type="component" value="Unassembled WGS sequence"/>
</dbReference>
<dbReference type="InterPro" id="IPR021858">
    <property type="entry name" value="Fun_TF"/>
</dbReference>
<feature type="region of interest" description="Disordered" evidence="1">
    <location>
        <begin position="323"/>
        <end position="371"/>
    </location>
</feature>
<feature type="region of interest" description="Disordered" evidence="1">
    <location>
        <begin position="401"/>
        <end position="441"/>
    </location>
</feature>
<gene>
    <name evidence="2" type="ORF">RDB_LOCUS72942</name>
</gene>
<dbReference type="EMBL" id="CAJMWT010002294">
    <property type="protein sequence ID" value="CAE6438849.1"/>
    <property type="molecule type" value="Genomic_DNA"/>
</dbReference>
<feature type="compositionally biased region" description="Polar residues" evidence="1">
    <location>
        <begin position="350"/>
        <end position="363"/>
    </location>
</feature>
<reference evidence="2" key="1">
    <citation type="submission" date="2021-01" db="EMBL/GenBank/DDBJ databases">
        <authorList>
            <person name="Kaushik A."/>
        </authorList>
    </citation>
    <scope>NUCLEOTIDE SEQUENCE</scope>
    <source>
        <strain evidence="2">AG2-2IIIB</strain>
    </source>
</reference>
<sequence length="752" mass="83171">MASKTLNIYAYGLQKDTSLMLMFDPPNTGKLYKDQFPVVWKVITFRAKGHAKATVHYHQRLAFGYAQTDRDNLVDSAAWVEVVSGDISSISGDAGQKRFGENSKGSGTKLLVCKNNTDGRANLSIGFLNGDGVYQRYEPTLVWTGVGSKSNITAAFTPVLTAYITRDYKATEMLRGEVETDAIWSCNLNLIDDVTGWHLFEDEASATSTSARSSQKTTAAVSPDSSRPSKNAPKRPVVPSQTTTTRDQPNDNNTDQDTQNTYTEDPKGPESSSPDDAYVSPESRVSDHLPTQTIVVIGYPNNPQAADPLVTIPHATIEQIDESSYDARSSNVTSSSYPSSSPSHDLARRSSATSMGPSDQSPRGSAPLTPGQASLYDALFSLASGPQSTFEEIASQRAATLPPAVLKGPAWPSPNSTGDNEEDEEDEGSEKSEDDDPEGVKHAMCTTVTPDANVETNALPFVLQSYAQWVNFMVFDPKNVVHVIREGVIAQFSSSQDIRTRVILLSNVFGALGKSPVLNSKVSINLRHYAETDIMTATLLARPMFLRYDILYTPEINEQFTGQQAGLHWLHGIPDQLIILLAWINMLHEDLGTNVDPLLISQIEMEVERVKITPSTSDDPVYTIRRYAVQECWRLVVYMHLYVTLCGAHAEDPRVVKFVKRFMRFLGGIKPARTVDTFLSLPIMFIGTFVSRKQDRDLLFRRLTTMQECTMPGRAGHDCLMVLCDIWKRTEQEQRPARWVDLRISCQTIAGV</sequence>
<dbReference type="AlphaFoldDB" id="A0A8H2Y404"/>
<protein>
    <submittedName>
        <fullName evidence="2">Uncharacterized protein</fullName>
    </submittedName>
</protein>
<name>A0A8H2Y404_9AGAM</name>